<name>A0A5N6H464_ASPFL</name>
<evidence type="ECO:0000313" key="2">
    <source>
        <dbReference type="EMBL" id="KAB8248514.1"/>
    </source>
</evidence>
<protein>
    <recommendedName>
        <fullName evidence="3">Secreted protein</fullName>
    </recommendedName>
</protein>
<sequence>MGDSTALAWLVLTPFLGLHAKSNLRTESVGSSGQASRLSVTAAGDKRGGFKVCTDHGFICRWRQLALSAHRLVQLIPMFLALNIR</sequence>
<feature type="chain" id="PRO_5025016316" description="Secreted protein" evidence="1">
    <location>
        <begin position="21"/>
        <end position="85"/>
    </location>
</feature>
<proteinExistence type="predicted"/>
<keyword evidence="1" id="KW-0732">Signal</keyword>
<organism evidence="2">
    <name type="scientific">Aspergillus flavus</name>
    <dbReference type="NCBI Taxonomy" id="5059"/>
    <lineage>
        <taxon>Eukaryota</taxon>
        <taxon>Fungi</taxon>
        <taxon>Dikarya</taxon>
        <taxon>Ascomycota</taxon>
        <taxon>Pezizomycotina</taxon>
        <taxon>Eurotiomycetes</taxon>
        <taxon>Eurotiomycetidae</taxon>
        <taxon>Eurotiales</taxon>
        <taxon>Aspergillaceae</taxon>
        <taxon>Aspergillus</taxon>
        <taxon>Aspergillus subgen. Circumdati</taxon>
    </lineage>
</organism>
<gene>
    <name evidence="2" type="ORF">BDV35DRAFT_163309</name>
</gene>
<dbReference type="Proteomes" id="UP000325434">
    <property type="component" value="Unassembled WGS sequence"/>
</dbReference>
<reference evidence="2" key="1">
    <citation type="submission" date="2019-04" db="EMBL/GenBank/DDBJ databases">
        <title>Friends and foes A comparative genomics study of 23 Aspergillus species from section Flavi.</title>
        <authorList>
            <consortium name="DOE Joint Genome Institute"/>
            <person name="Kjaerbolling I."/>
            <person name="Vesth T."/>
            <person name="Frisvad J.C."/>
            <person name="Nybo J.L."/>
            <person name="Theobald S."/>
            <person name="Kildgaard S."/>
            <person name="Isbrandt T."/>
            <person name="Kuo A."/>
            <person name="Sato A."/>
            <person name="Lyhne E.K."/>
            <person name="Kogle M.E."/>
            <person name="Wiebenga A."/>
            <person name="Kun R.S."/>
            <person name="Lubbers R.J."/>
            <person name="Makela M.R."/>
            <person name="Barry K."/>
            <person name="Chovatia M."/>
            <person name="Clum A."/>
            <person name="Daum C."/>
            <person name="Haridas S."/>
            <person name="He G."/>
            <person name="LaButti K."/>
            <person name="Lipzen A."/>
            <person name="Mondo S."/>
            <person name="Riley R."/>
            <person name="Salamov A."/>
            <person name="Simmons B.A."/>
            <person name="Magnuson J.K."/>
            <person name="Henrissat B."/>
            <person name="Mortensen U.H."/>
            <person name="Larsen T.O."/>
            <person name="Devries R.P."/>
            <person name="Grigoriev I.V."/>
            <person name="Machida M."/>
            <person name="Baker S.E."/>
            <person name="Andersen M.R."/>
        </authorList>
    </citation>
    <scope>NUCLEOTIDE SEQUENCE [LARGE SCALE GENOMIC DNA]</scope>
    <source>
        <strain evidence="2">CBS 121.62</strain>
    </source>
</reference>
<feature type="signal peptide" evidence="1">
    <location>
        <begin position="1"/>
        <end position="20"/>
    </location>
</feature>
<dbReference type="EMBL" id="ML734579">
    <property type="protein sequence ID" value="KAB8248514.1"/>
    <property type="molecule type" value="Genomic_DNA"/>
</dbReference>
<accession>A0A5N6H464</accession>
<dbReference type="AlphaFoldDB" id="A0A5N6H464"/>
<evidence type="ECO:0000256" key="1">
    <source>
        <dbReference type="SAM" id="SignalP"/>
    </source>
</evidence>
<evidence type="ECO:0008006" key="3">
    <source>
        <dbReference type="Google" id="ProtNLM"/>
    </source>
</evidence>